<dbReference type="InterPro" id="IPR036388">
    <property type="entry name" value="WH-like_DNA-bd_sf"/>
</dbReference>
<feature type="domain" description="HTH lysR-type" evidence="5">
    <location>
        <begin position="5"/>
        <end position="62"/>
    </location>
</feature>
<proteinExistence type="inferred from homology"/>
<evidence type="ECO:0000256" key="3">
    <source>
        <dbReference type="ARBA" id="ARBA00023125"/>
    </source>
</evidence>
<keyword evidence="2" id="KW-0805">Transcription regulation</keyword>
<dbReference type="Gene3D" id="3.40.190.290">
    <property type="match status" value="1"/>
</dbReference>
<dbReference type="PANTHER" id="PTHR30126:SF91">
    <property type="entry name" value="LYSR FAMILY TRANSCRIPTIONAL REGULATOR"/>
    <property type="match status" value="1"/>
</dbReference>
<dbReference type="Gene3D" id="1.10.10.10">
    <property type="entry name" value="Winged helix-like DNA-binding domain superfamily/Winged helix DNA-binding domain"/>
    <property type="match status" value="1"/>
</dbReference>
<organism evidence="6 7">
    <name type="scientific">Beauveria bassiana D1-5</name>
    <dbReference type="NCBI Taxonomy" id="1245745"/>
    <lineage>
        <taxon>Eukaryota</taxon>
        <taxon>Fungi</taxon>
        <taxon>Dikarya</taxon>
        <taxon>Ascomycota</taxon>
        <taxon>Pezizomycotina</taxon>
        <taxon>Sordariomycetes</taxon>
        <taxon>Hypocreomycetidae</taxon>
        <taxon>Hypocreales</taxon>
        <taxon>Cordycipitaceae</taxon>
        <taxon>Beauveria</taxon>
    </lineage>
</organism>
<accession>A0A0A2W691</accession>
<keyword evidence="4" id="KW-0804">Transcription</keyword>
<dbReference type="SUPFAM" id="SSF46785">
    <property type="entry name" value="Winged helix' DNA-binding domain"/>
    <property type="match status" value="1"/>
</dbReference>
<dbReference type="EMBL" id="ANFO01000009">
    <property type="protein sequence ID" value="KGQ13970.1"/>
    <property type="molecule type" value="Genomic_DNA"/>
</dbReference>
<protein>
    <submittedName>
        <fullName evidence="6">Putative HTH-type transcriptional regulator yeeY</fullName>
    </submittedName>
</protein>
<dbReference type="InterPro" id="IPR005119">
    <property type="entry name" value="LysR_subst-bd"/>
</dbReference>
<comment type="similarity">
    <text evidence="1">Belongs to the LysR transcriptional regulatory family.</text>
</comment>
<sequence>MLDGISLDQLRTFIAAVDEGSFSAAARKMYRAQSVISDLIRGLEAQIGVQLFDRSGRYPKLTPEGEVLLADARGIVSRVDFMKARARGMSSGLESELSVVVDVFFPLEAMTSAAKAFREQFPGTPLRLFVEALGGGYKPVLNGSAGIGILGSLPDMPASLTGERLTGVSLVMVASPDHPLAQFEGMVPKSELTKHVQLVLTDRSELSKGKEFGVMSPSTWRLGDLLAKHAFLLDGLGWGSMPSHVVERDIREGRLVRLNIEDVPPGGLALPMFGVYPIASPPGPAGRWLIERLKNLCPAKLAAGLPKTSGE</sequence>
<comment type="caution">
    <text evidence="6">The sequence shown here is derived from an EMBL/GenBank/DDBJ whole genome shotgun (WGS) entry which is preliminary data.</text>
</comment>
<dbReference type="AlphaFoldDB" id="A0A0A2W691"/>
<dbReference type="HOGENOM" id="CLU_039613_35_0_1"/>
<dbReference type="Pfam" id="PF00126">
    <property type="entry name" value="HTH_1"/>
    <property type="match status" value="1"/>
</dbReference>
<dbReference type="Pfam" id="PF03466">
    <property type="entry name" value="LysR_substrate"/>
    <property type="match status" value="1"/>
</dbReference>
<dbReference type="GO" id="GO:0003700">
    <property type="term" value="F:DNA-binding transcription factor activity"/>
    <property type="evidence" value="ECO:0007669"/>
    <property type="project" value="InterPro"/>
</dbReference>
<dbReference type="Proteomes" id="UP000030106">
    <property type="component" value="Unassembled WGS sequence"/>
</dbReference>
<dbReference type="FunFam" id="1.10.10.10:FF:000001">
    <property type="entry name" value="LysR family transcriptional regulator"/>
    <property type="match status" value="1"/>
</dbReference>
<evidence type="ECO:0000313" key="7">
    <source>
        <dbReference type="Proteomes" id="UP000030106"/>
    </source>
</evidence>
<evidence type="ECO:0000313" key="6">
    <source>
        <dbReference type="EMBL" id="KGQ13970.1"/>
    </source>
</evidence>
<dbReference type="PROSITE" id="PS50931">
    <property type="entry name" value="HTH_LYSR"/>
    <property type="match status" value="1"/>
</dbReference>
<evidence type="ECO:0000256" key="2">
    <source>
        <dbReference type="ARBA" id="ARBA00023015"/>
    </source>
</evidence>
<dbReference type="PANTHER" id="PTHR30126">
    <property type="entry name" value="HTH-TYPE TRANSCRIPTIONAL REGULATOR"/>
    <property type="match status" value="1"/>
</dbReference>
<evidence type="ECO:0000256" key="4">
    <source>
        <dbReference type="ARBA" id="ARBA00023163"/>
    </source>
</evidence>
<evidence type="ECO:0000259" key="5">
    <source>
        <dbReference type="PROSITE" id="PS50931"/>
    </source>
</evidence>
<dbReference type="PRINTS" id="PR00039">
    <property type="entry name" value="HTHLYSR"/>
</dbReference>
<reference evidence="6 7" key="1">
    <citation type="submission" date="2012-10" db="EMBL/GenBank/DDBJ databases">
        <title>Genome sequencing and analysis of entomopathogenic fungi Beauveria bassiana D1-5.</title>
        <authorList>
            <person name="Li Q."/>
            <person name="Wang L."/>
            <person name="Zhang Z."/>
            <person name="Wang Q."/>
            <person name="Ren J."/>
            <person name="Wang M."/>
            <person name="Xu W."/>
            <person name="Wang J."/>
            <person name="Lu Y."/>
            <person name="Du Q."/>
            <person name="Sun Z."/>
        </authorList>
    </citation>
    <scope>NUCLEOTIDE SEQUENCE [LARGE SCALE GENOMIC DNA]</scope>
    <source>
        <strain evidence="6 7">D1-5</strain>
    </source>
</reference>
<gene>
    <name evidence="6" type="ORF">BBAD15_g75</name>
</gene>
<name>A0A0A2W691_BEABA</name>
<dbReference type="InterPro" id="IPR036390">
    <property type="entry name" value="WH_DNA-bd_sf"/>
</dbReference>
<dbReference type="GO" id="GO:0000976">
    <property type="term" value="F:transcription cis-regulatory region binding"/>
    <property type="evidence" value="ECO:0007669"/>
    <property type="project" value="TreeGrafter"/>
</dbReference>
<dbReference type="SUPFAM" id="SSF53850">
    <property type="entry name" value="Periplasmic binding protein-like II"/>
    <property type="match status" value="1"/>
</dbReference>
<dbReference type="InterPro" id="IPR000847">
    <property type="entry name" value="LysR_HTH_N"/>
</dbReference>
<keyword evidence="3" id="KW-0238">DNA-binding</keyword>
<evidence type="ECO:0000256" key="1">
    <source>
        <dbReference type="ARBA" id="ARBA00009437"/>
    </source>
</evidence>